<reference evidence="1" key="1">
    <citation type="submission" date="2022-02" db="EMBL/GenBank/DDBJ databases">
        <title>Polaribacter sp. MSW13, isolated from seawater.</title>
        <authorList>
            <person name="Kristyanto S."/>
            <person name="Jung J."/>
            <person name="Jeon C.O."/>
        </authorList>
    </citation>
    <scope>NUCLEOTIDE SEQUENCE</scope>
    <source>
        <strain evidence="1">MSW13</strain>
    </source>
</reference>
<keyword evidence="2" id="KW-1185">Reference proteome</keyword>
<sequence length="165" mass="19517">MTLAQIEKKNDTLEVWTLFSIGNFVNQNAEKIIEKEWPFKVKGIAGDSFIESLIDSVEVHNNKIWNYLDSNGYSNSKKKFESDLLAEIIRIKKAVRISQSNKKVSELYAKLRKRELQDYTELKKENNTKYEFTVFSFDLKNIEKEQKFEFKFTSDLKKEKTKIIE</sequence>
<proteinExistence type="predicted"/>
<dbReference type="AlphaFoldDB" id="A0A9X1VQ90"/>
<comment type="caution">
    <text evidence="1">The sequence shown here is derived from an EMBL/GenBank/DDBJ whole genome shotgun (WGS) entry which is preliminary data.</text>
</comment>
<accession>A0A9X1VQ90</accession>
<evidence type="ECO:0000313" key="1">
    <source>
        <dbReference type="EMBL" id="MCI2230432.1"/>
    </source>
</evidence>
<dbReference type="RefSeq" id="WP_242179548.1">
    <property type="nucleotide sequence ID" value="NZ_JAKQYM010000021.1"/>
</dbReference>
<dbReference type="Proteomes" id="UP001139369">
    <property type="component" value="Unassembled WGS sequence"/>
</dbReference>
<organism evidence="1 2">
    <name type="scientific">Polaribacter marinus</name>
    <dbReference type="NCBI Taxonomy" id="2916838"/>
    <lineage>
        <taxon>Bacteria</taxon>
        <taxon>Pseudomonadati</taxon>
        <taxon>Bacteroidota</taxon>
        <taxon>Flavobacteriia</taxon>
        <taxon>Flavobacteriales</taxon>
        <taxon>Flavobacteriaceae</taxon>
    </lineage>
</organism>
<protein>
    <submittedName>
        <fullName evidence="1">Uncharacterized protein</fullName>
    </submittedName>
</protein>
<name>A0A9X1VQ90_9FLAO</name>
<gene>
    <name evidence="1" type="ORF">MC378_14730</name>
</gene>
<evidence type="ECO:0000313" key="2">
    <source>
        <dbReference type="Proteomes" id="UP001139369"/>
    </source>
</evidence>
<dbReference type="EMBL" id="JAKQYM010000021">
    <property type="protein sequence ID" value="MCI2230432.1"/>
    <property type="molecule type" value="Genomic_DNA"/>
</dbReference>